<accession>A0A2V0QBE4</accession>
<evidence type="ECO:0000256" key="1">
    <source>
        <dbReference type="SAM" id="MobiDB-lite"/>
    </source>
</evidence>
<feature type="region of interest" description="Disordered" evidence="1">
    <location>
        <begin position="14"/>
        <end position="37"/>
    </location>
</feature>
<proteinExistence type="predicted"/>
<dbReference type="Proteomes" id="UP000247480">
    <property type="component" value="Unassembled WGS sequence"/>
</dbReference>
<organism evidence="2 3">
    <name type="scientific">Pseudomonas syringae pv. actinidiae</name>
    <dbReference type="NCBI Taxonomy" id="103796"/>
    <lineage>
        <taxon>Bacteria</taxon>
        <taxon>Pseudomonadati</taxon>
        <taxon>Pseudomonadota</taxon>
        <taxon>Gammaproteobacteria</taxon>
        <taxon>Pseudomonadales</taxon>
        <taxon>Pseudomonadaceae</taxon>
        <taxon>Pseudomonas</taxon>
        <taxon>Pseudomonas syringae</taxon>
    </lineage>
</organism>
<dbReference type="AlphaFoldDB" id="A0A2V0QBE4"/>
<gene>
    <name evidence="2" type="ORF">KPSA1_03341</name>
</gene>
<dbReference type="EMBL" id="BGJZ01000140">
    <property type="protein sequence ID" value="GBH09937.1"/>
    <property type="molecule type" value="Genomic_DNA"/>
</dbReference>
<protein>
    <submittedName>
        <fullName evidence="2">Uncharacterized protein</fullName>
    </submittedName>
</protein>
<evidence type="ECO:0000313" key="3">
    <source>
        <dbReference type="Proteomes" id="UP000247480"/>
    </source>
</evidence>
<evidence type="ECO:0000313" key="2">
    <source>
        <dbReference type="EMBL" id="GBH09937.1"/>
    </source>
</evidence>
<reference evidence="2 3" key="1">
    <citation type="submission" date="2018-04" db="EMBL/GenBank/DDBJ databases">
        <title>Draft genome sequence of Pseudomonas syringae pv. actinidiae biovar 1 strains isolated from kiwifruit in Kagawa prefecture.</title>
        <authorList>
            <person name="Tabuchi M."/>
            <person name="Saito M."/>
            <person name="Fujiwara S."/>
            <person name="Sasa N."/>
            <person name="Akimitsu K."/>
            <person name="Gomi K."/>
            <person name="Konishi-Sugita S."/>
            <person name="Hamano K."/>
            <person name="Kataoka I."/>
        </authorList>
    </citation>
    <scope>NUCLEOTIDE SEQUENCE [LARGE SCALE GENOMIC DNA]</scope>
    <source>
        <strain evidence="2 3">MAFF212206</strain>
    </source>
</reference>
<sequence>MLMCTLLALLTRSPARPTRRHARQTEQAKSPIQVRVA</sequence>
<comment type="caution">
    <text evidence="2">The sequence shown here is derived from an EMBL/GenBank/DDBJ whole genome shotgun (WGS) entry which is preliminary data.</text>
</comment>
<name>A0A2V0QBE4_PSESF</name>